<proteinExistence type="predicted"/>
<dbReference type="AlphaFoldDB" id="A0A8H6M3T8"/>
<name>A0A8H6M3T8_9AGAR</name>
<dbReference type="OrthoDB" id="3197870at2759"/>
<evidence type="ECO:0000313" key="2">
    <source>
        <dbReference type="EMBL" id="KAF6753560.1"/>
    </source>
</evidence>
<evidence type="ECO:0000256" key="1">
    <source>
        <dbReference type="SAM" id="MobiDB-lite"/>
    </source>
</evidence>
<feature type="region of interest" description="Disordered" evidence="1">
    <location>
        <begin position="147"/>
        <end position="197"/>
    </location>
</feature>
<feature type="compositionally biased region" description="Polar residues" evidence="1">
    <location>
        <begin position="177"/>
        <end position="187"/>
    </location>
</feature>
<sequence length="322" mass="35772">MKMKALWKRNGGKIVQTPSEFFEARFMFCAGGCDPELSELLSRRIIVRHMAWIEACVVHDFCMPIATYTLDENDMVMSESDRSFESCSAGSGSTSMTCVEGPSGQDLRPILPVIHEKNHLEEAKERREQQRKQPLVVYAHKGILRRRLSTKRRTSSRTSSLKALRAAASLSKKTQKQRASQPSPSTKSIHKDRVGVQKGRVVVVVPANHYPKKSDSATTTVQDARRGVGDVKDVDVDVDLPRLHPKSQIPPADQIQSPPQVLAATTATTTERRGENENENAGDSPLRAFFDSIPEVLRRSPAFQKMLALAVDTAVKRKAASR</sequence>
<feature type="region of interest" description="Disordered" evidence="1">
    <location>
        <begin position="267"/>
        <end position="286"/>
    </location>
</feature>
<dbReference type="Proteomes" id="UP000521943">
    <property type="component" value="Unassembled WGS sequence"/>
</dbReference>
<organism evidence="2 3">
    <name type="scientific">Ephemerocybe angulata</name>
    <dbReference type="NCBI Taxonomy" id="980116"/>
    <lineage>
        <taxon>Eukaryota</taxon>
        <taxon>Fungi</taxon>
        <taxon>Dikarya</taxon>
        <taxon>Basidiomycota</taxon>
        <taxon>Agaricomycotina</taxon>
        <taxon>Agaricomycetes</taxon>
        <taxon>Agaricomycetidae</taxon>
        <taxon>Agaricales</taxon>
        <taxon>Agaricineae</taxon>
        <taxon>Psathyrellaceae</taxon>
        <taxon>Ephemerocybe</taxon>
    </lineage>
</organism>
<feature type="compositionally biased region" description="Low complexity" evidence="1">
    <location>
        <begin position="156"/>
        <end position="172"/>
    </location>
</feature>
<comment type="caution">
    <text evidence="2">The sequence shown here is derived from an EMBL/GenBank/DDBJ whole genome shotgun (WGS) entry which is preliminary data.</text>
</comment>
<reference evidence="2 3" key="1">
    <citation type="submission" date="2020-07" db="EMBL/GenBank/DDBJ databases">
        <title>Comparative genomics of pyrophilous fungi reveals a link between fire events and developmental genes.</title>
        <authorList>
            <consortium name="DOE Joint Genome Institute"/>
            <person name="Steindorff A.S."/>
            <person name="Carver A."/>
            <person name="Calhoun S."/>
            <person name="Stillman K."/>
            <person name="Liu H."/>
            <person name="Lipzen A."/>
            <person name="Pangilinan J."/>
            <person name="Labutti K."/>
            <person name="Bruns T.D."/>
            <person name="Grigoriev I.V."/>
        </authorList>
    </citation>
    <scope>NUCLEOTIDE SEQUENCE [LARGE SCALE GENOMIC DNA]</scope>
    <source>
        <strain evidence="2 3">CBS 144469</strain>
    </source>
</reference>
<keyword evidence="3" id="KW-1185">Reference proteome</keyword>
<gene>
    <name evidence="2" type="ORF">DFP72DRAFT_409425</name>
</gene>
<dbReference type="EMBL" id="JACGCI010000039">
    <property type="protein sequence ID" value="KAF6753560.1"/>
    <property type="molecule type" value="Genomic_DNA"/>
</dbReference>
<evidence type="ECO:0008006" key="4">
    <source>
        <dbReference type="Google" id="ProtNLM"/>
    </source>
</evidence>
<protein>
    <recommendedName>
        <fullName evidence="4">BRCT domain-containing protein</fullName>
    </recommendedName>
</protein>
<accession>A0A8H6M3T8</accession>
<evidence type="ECO:0000313" key="3">
    <source>
        <dbReference type="Proteomes" id="UP000521943"/>
    </source>
</evidence>